<feature type="transmembrane region" description="Helical" evidence="5">
    <location>
        <begin position="159"/>
        <end position="178"/>
    </location>
</feature>
<dbReference type="Proteomes" id="UP000295794">
    <property type="component" value="Unassembled WGS sequence"/>
</dbReference>
<evidence type="ECO:0000256" key="5">
    <source>
        <dbReference type="SAM" id="Phobius"/>
    </source>
</evidence>
<comment type="subcellular location">
    <subcellularLocation>
        <location evidence="1">Membrane</location>
        <topology evidence="1">Multi-pass membrane protein</topology>
    </subcellularLocation>
</comment>
<evidence type="ECO:0000256" key="4">
    <source>
        <dbReference type="ARBA" id="ARBA00023136"/>
    </source>
</evidence>
<reference evidence="7 9" key="1">
    <citation type="submission" date="2018-06" db="EMBL/GenBank/DDBJ databases">
        <authorList>
            <consortium name="Pathogen Informatics"/>
            <person name="Doyle S."/>
        </authorList>
    </citation>
    <scope>NUCLEOTIDE SEQUENCE [LARGE SCALE GENOMIC DNA]</scope>
    <source>
        <strain evidence="7 9">NCTC11159</strain>
    </source>
</reference>
<proteinExistence type="predicted"/>
<dbReference type="EMBL" id="UGHR01000001">
    <property type="protein sequence ID" value="STQ90165.1"/>
    <property type="molecule type" value="Genomic_DNA"/>
</dbReference>
<dbReference type="PANTHER" id="PTHR32322:SF14">
    <property type="entry name" value="PROTEIN PAGO"/>
    <property type="match status" value="1"/>
</dbReference>
<dbReference type="InterPro" id="IPR000620">
    <property type="entry name" value="EamA_dom"/>
</dbReference>
<evidence type="ECO:0000256" key="1">
    <source>
        <dbReference type="ARBA" id="ARBA00004141"/>
    </source>
</evidence>
<evidence type="ECO:0000313" key="8">
    <source>
        <dbReference type="EMBL" id="TCU81187.1"/>
    </source>
</evidence>
<dbReference type="Proteomes" id="UP000255108">
    <property type="component" value="Unassembled WGS sequence"/>
</dbReference>
<dbReference type="SUPFAM" id="SSF103481">
    <property type="entry name" value="Multidrug resistance efflux transporter EmrE"/>
    <property type="match status" value="1"/>
</dbReference>
<evidence type="ECO:0000259" key="6">
    <source>
        <dbReference type="Pfam" id="PF00892"/>
    </source>
</evidence>
<feature type="transmembrane region" description="Helical" evidence="5">
    <location>
        <begin position="68"/>
        <end position="91"/>
    </location>
</feature>
<dbReference type="AlphaFoldDB" id="A0A377Q5Y5"/>
<accession>A0A377Q5Y5</accession>
<dbReference type="GO" id="GO:0016020">
    <property type="term" value="C:membrane"/>
    <property type="evidence" value="ECO:0007669"/>
    <property type="project" value="UniProtKB-SubCell"/>
</dbReference>
<feature type="transmembrane region" description="Helical" evidence="5">
    <location>
        <begin position="128"/>
        <end position="147"/>
    </location>
</feature>
<keyword evidence="2 5" id="KW-0812">Transmembrane</keyword>
<reference evidence="8 10" key="2">
    <citation type="submission" date="2019-03" db="EMBL/GenBank/DDBJ databases">
        <title>Genomic Encyclopedia of Type Strains, Phase IV (KMG-IV): sequencing the most valuable type-strain genomes for metagenomic binning, comparative biology and taxonomic classification.</title>
        <authorList>
            <person name="Goeker M."/>
        </authorList>
    </citation>
    <scope>NUCLEOTIDE SEQUENCE [LARGE SCALE GENOMIC DNA]</scope>
    <source>
        <strain evidence="8 10">DSM 3764</strain>
    </source>
</reference>
<sequence length="282" mass="30762">MALALESIPPLAATGLRFLLTCPLLVFLARYNKVSLGFPLGRRWLLPVVAIGYFAVPFWLMIFGEAYVSSGLAAVIFANMPIAVMLASILFLKERFSFLQYLGLLLAIGCLIKILFNETALSDGQNWIGIVFLALAVVIHAVLYVVVRQYCQGIHVITYNAVPSGVAAVLLILASIFIEMPDVSAFSARSCGAVAYLGLVAGVGGILAYFKLNEKATPFKASICFLVFPLIALFLDNQIKNNNLSGESLALLIPLLLGIMLTKSSYSKLNLNWLVNYARYRN</sequence>
<organism evidence="7 9">
    <name type="scientific">Iodobacter fluviatilis</name>
    <dbReference type="NCBI Taxonomy" id="537"/>
    <lineage>
        <taxon>Bacteria</taxon>
        <taxon>Pseudomonadati</taxon>
        <taxon>Pseudomonadota</taxon>
        <taxon>Betaproteobacteria</taxon>
        <taxon>Neisseriales</taxon>
        <taxon>Chitinibacteraceae</taxon>
        <taxon>Iodobacter</taxon>
    </lineage>
</organism>
<dbReference type="InterPro" id="IPR050638">
    <property type="entry name" value="AA-Vitamin_Transporters"/>
</dbReference>
<protein>
    <submittedName>
        <fullName evidence="8">Drug/metabolite transporter (DMT)-like permease</fullName>
    </submittedName>
    <submittedName>
        <fullName evidence="7">Putative DMT superfamily transporter inner membrane protein</fullName>
    </submittedName>
</protein>
<evidence type="ECO:0000256" key="3">
    <source>
        <dbReference type="ARBA" id="ARBA00022989"/>
    </source>
</evidence>
<keyword evidence="3 5" id="KW-1133">Transmembrane helix</keyword>
<feature type="transmembrane region" description="Helical" evidence="5">
    <location>
        <begin position="193"/>
        <end position="212"/>
    </location>
</feature>
<dbReference type="PANTHER" id="PTHR32322">
    <property type="entry name" value="INNER MEMBRANE TRANSPORTER"/>
    <property type="match status" value="1"/>
</dbReference>
<feature type="domain" description="EamA" evidence="6">
    <location>
        <begin position="3"/>
        <end position="112"/>
    </location>
</feature>
<feature type="transmembrane region" description="Helical" evidence="5">
    <location>
        <begin position="44"/>
        <end position="62"/>
    </location>
</feature>
<name>A0A377Q5Y5_9NEIS</name>
<dbReference type="InterPro" id="IPR037185">
    <property type="entry name" value="EmrE-like"/>
</dbReference>
<feature type="transmembrane region" description="Helical" evidence="5">
    <location>
        <begin position="219"/>
        <end position="236"/>
    </location>
</feature>
<dbReference type="EMBL" id="SMBT01000026">
    <property type="protein sequence ID" value="TCU81187.1"/>
    <property type="molecule type" value="Genomic_DNA"/>
</dbReference>
<evidence type="ECO:0000313" key="9">
    <source>
        <dbReference type="Proteomes" id="UP000255108"/>
    </source>
</evidence>
<feature type="domain" description="EamA" evidence="6">
    <location>
        <begin position="128"/>
        <end position="262"/>
    </location>
</feature>
<gene>
    <name evidence="8" type="ORF">EV682_12618</name>
    <name evidence="7" type="ORF">NCTC11159_01227</name>
</gene>
<feature type="transmembrane region" description="Helical" evidence="5">
    <location>
        <begin position="12"/>
        <end position="32"/>
    </location>
</feature>
<keyword evidence="4 5" id="KW-0472">Membrane</keyword>
<dbReference type="Pfam" id="PF00892">
    <property type="entry name" value="EamA"/>
    <property type="match status" value="2"/>
</dbReference>
<keyword evidence="10" id="KW-1185">Reference proteome</keyword>
<evidence type="ECO:0000313" key="7">
    <source>
        <dbReference type="EMBL" id="STQ90165.1"/>
    </source>
</evidence>
<evidence type="ECO:0000256" key="2">
    <source>
        <dbReference type="ARBA" id="ARBA00022692"/>
    </source>
</evidence>
<evidence type="ECO:0000313" key="10">
    <source>
        <dbReference type="Proteomes" id="UP000295794"/>
    </source>
</evidence>
<feature type="transmembrane region" description="Helical" evidence="5">
    <location>
        <begin position="98"/>
        <end position="116"/>
    </location>
</feature>
<feature type="transmembrane region" description="Helical" evidence="5">
    <location>
        <begin position="248"/>
        <end position="266"/>
    </location>
</feature>